<dbReference type="AlphaFoldDB" id="A2SP12"/>
<evidence type="ECO:0000313" key="1">
    <source>
        <dbReference type="EMBL" id="ABM97301.1"/>
    </source>
</evidence>
<dbReference type="EMBL" id="CP000556">
    <property type="protein sequence ID" value="ABM97301.1"/>
    <property type="molecule type" value="Genomic_DNA"/>
</dbReference>
<gene>
    <name evidence="1" type="ordered locus">Mpe_B0531</name>
</gene>
<organism evidence="1 2">
    <name type="scientific">Methylibium petroleiphilum (strain ATCC BAA-1232 / LMG 22953 / PM1)</name>
    <dbReference type="NCBI Taxonomy" id="420662"/>
    <lineage>
        <taxon>Bacteria</taxon>
        <taxon>Pseudomonadati</taxon>
        <taxon>Pseudomonadota</taxon>
        <taxon>Betaproteobacteria</taxon>
        <taxon>Burkholderiales</taxon>
        <taxon>Sphaerotilaceae</taxon>
        <taxon>Methylibium</taxon>
    </lineage>
</organism>
<evidence type="ECO:0000313" key="2">
    <source>
        <dbReference type="Proteomes" id="UP000000366"/>
    </source>
</evidence>
<keyword evidence="1" id="KW-0614">Plasmid</keyword>
<name>A2SP12_METPP</name>
<geneLocation type="plasmid" evidence="1 2">
    <name>RPME01</name>
</geneLocation>
<dbReference type="KEGG" id="mpt:Mpe_B0531"/>
<keyword evidence="2" id="KW-1185">Reference proteome</keyword>
<accession>A2SP12</accession>
<dbReference type="HOGENOM" id="CLU_2330541_0_0_4"/>
<reference evidence="1 2" key="1">
    <citation type="journal article" date="2007" name="J. Bacteriol.">
        <title>Whole-genome analysis of the methyl tert-butyl ether-degrading beta-proteobacterium Methylibium petroleiphilum PM1.</title>
        <authorList>
            <person name="Kane S.R."/>
            <person name="Chakicherla A.Y."/>
            <person name="Chain P.S.G."/>
            <person name="Schmidt R."/>
            <person name="Shin M.W."/>
            <person name="Legler T.C."/>
            <person name="Scow K.M."/>
            <person name="Larimer F.W."/>
            <person name="Lucas S.M."/>
            <person name="Richardson P.M."/>
            <person name="Hristova K.R."/>
        </authorList>
    </citation>
    <scope>NUCLEOTIDE SEQUENCE [LARGE SCALE GENOMIC DNA]</scope>
    <source>
        <strain evidence="2">ATCC BAA-1232 / LMG 22953 / PM1</strain>
        <plasmid evidence="1 2">RPME01</plasmid>
    </source>
</reference>
<proteinExistence type="predicted"/>
<dbReference type="Proteomes" id="UP000000366">
    <property type="component" value="Plasmid RPME01"/>
</dbReference>
<protein>
    <submittedName>
        <fullName evidence="1">Uncharacterized protein</fullName>
    </submittedName>
</protein>
<sequence length="98" mass="10947">MEAVRADEQRARSGHPHSACILRHLRGQFPRVADAALLASIAPCLSNEFSGDVQPRKAKSMRRIFGYHRYVAQRCCSTAYREDAPGGDIRGARPRTPR</sequence>